<dbReference type="PANTHER" id="PTHR10102">
    <property type="entry name" value="DNA-DIRECTED RNA POLYMERASE, MITOCHONDRIAL"/>
    <property type="match status" value="1"/>
</dbReference>
<evidence type="ECO:0000313" key="15">
    <source>
        <dbReference type="Proteomes" id="UP000800093"/>
    </source>
</evidence>
<dbReference type="EMBL" id="ML986585">
    <property type="protein sequence ID" value="KAF2268720.1"/>
    <property type="molecule type" value="Genomic_DNA"/>
</dbReference>
<evidence type="ECO:0000256" key="8">
    <source>
        <dbReference type="ARBA" id="ARBA00023128"/>
    </source>
</evidence>
<dbReference type="Proteomes" id="UP000800093">
    <property type="component" value="Unassembled WGS sequence"/>
</dbReference>
<feature type="compositionally biased region" description="Polar residues" evidence="12">
    <location>
        <begin position="517"/>
        <end position="535"/>
    </location>
</feature>
<evidence type="ECO:0000256" key="6">
    <source>
        <dbReference type="ARBA" id="ARBA00022695"/>
    </source>
</evidence>
<evidence type="ECO:0000259" key="13">
    <source>
        <dbReference type="SMART" id="SM01311"/>
    </source>
</evidence>
<sequence length="1408" mass="158720">MLTRAARRKLRRDAFRPPAQLAQQLTLPWLCPAQMRWAASAIPTTDSHSRDSRRRKLSSLSLRQETRSLATAADVQSSQDGSLPFDTISLPWGRQSSRPELSQLQRFDVTKPLIINDGVTTVMPTTQFKYGIGGDPTELHQNLYACLRVGRMDRAAAIIQRLTTVYNPSAPEIVDAHNVYLRTMFELAEQSPSETSVEDIEGWYKTEMVDKLIVPNAETFVTLIRTSMKFLKGSEKDKAIRKYLSMAYEDGPGLLEEINASPEFSDDEWDALIRLQPDQFDEPPLVEDVLKQFSTPVGQALAIQHGLLPDPSLSVRSIPQKGMGLHSLRAALAMFELGQDVPYPHDMEGTKEDKDRAYAYMRQIRLEEDSLKAATERWKAEDAKLQEMGIHGVLQSKPLQALMWNWYSTLLPCVVEELKAIKKVVSTPSAANRADDRHIYGPYIENADPEKLAAITVQRTICSVIKTYRSDVNGLKVPNLALSIGRAIEDEEYQSLKRRQEAYLRKQRSMTRIRLVSQLSKQKQESNAQPPSSLPQYIKSKHTQFPLNVKTKLGALYLDKLMQTAKITLTREDPKTGKQVSSTQPAFSLQLGFHAGKKISWVNPHPELFEKLQKESVHHVSTIRLPMLVEPKPWSSYDVGGFYTVREPVVRLKEADQEPTAYTNAAIENGDMDKLLAGLDVLGKLPWNINGDVFRVVLEAWNNGEGVGGLVPAQDDLEFPQEPPSDATFHERKLWLRKVKEWENTKGGLHSQRCYQNFQIEIARSYLNEKFYYPHSVDFRGRAYPVPPILNHIGADFSRGLLKFANGKELGTVGLKWLKVHLANLYGYDKASLGEREQFAMDNIKEIYDSATNPLRGNRWWSKAEDPWQCLACCIELKNALDSPDPTRFVSHLPVHQDGTCNGLQHYAALGGDEAGASQVNLEPSDRPQDIYTGVAEIVKEMVAEDAEAGNPMAKFLNGKITRKVVKRTVMTNVYGVTFMGAKDQVLTELKAIFPQFNSVPGVPTLGTASMYIALHIFRALGRIFNGAQEIQHWLGECADRITTSITSEQIRRIQDRYEGKPYDNEVKFKDTHPNGRKRAQKLLDQSIETFRTGVIWTTPLKMPIVQPYRKGSIKKVSTSVSNISVATRPTTVMVDKRKQLQAFPPNFIHSLDATHMILSALKCDEMGIDFAAVHDSFWTHAADIPNLNAILRDAFVRMHSEDIVGRLAAEFNARHAGSMYRAEIYATTPVGKKITQWRKLQRGPGKVKYKQGEASFTELAMEAKRQQLLRSEKEEERLEGKRMITPTSIYLAEKNTSALASHRLALLGETKEKNSPRKGEIRKDLLKAEAEVIEDDPSSVTTAAIKVPPVDAEHSHEAEEDGAIHEDAQELRRAGKIAVWLPLTFPPVPKKGSWDIKRLRDSQYFFS</sequence>
<evidence type="ECO:0000256" key="12">
    <source>
        <dbReference type="SAM" id="MobiDB-lite"/>
    </source>
</evidence>
<dbReference type="GO" id="GO:0006390">
    <property type="term" value="P:mitochondrial transcription"/>
    <property type="evidence" value="ECO:0007669"/>
    <property type="project" value="TreeGrafter"/>
</dbReference>
<dbReference type="InterPro" id="IPR002092">
    <property type="entry name" value="DNA-dir_Rpol_phage-type"/>
</dbReference>
<evidence type="ECO:0000256" key="1">
    <source>
        <dbReference type="ARBA" id="ARBA00004026"/>
    </source>
</evidence>
<keyword evidence="9 11" id="KW-0804">Transcription</keyword>
<evidence type="ECO:0000256" key="4">
    <source>
        <dbReference type="ARBA" id="ARBA00022478"/>
    </source>
</evidence>
<comment type="subcellular location">
    <subcellularLocation>
        <location evidence="2">Mitochondrion</location>
    </subcellularLocation>
</comment>
<keyword evidence="4 11" id="KW-0240">DNA-directed RNA polymerase</keyword>
<dbReference type="SUPFAM" id="SSF56672">
    <property type="entry name" value="DNA/RNA polymerases"/>
    <property type="match status" value="1"/>
</dbReference>
<keyword evidence="8" id="KW-0496">Mitochondrion</keyword>
<dbReference type="InterPro" id="IPR037159">
    <property type="entry name" value="RNA_POL_N_sf"/>
</dbReference>
<dbReference type="EC" id="2.7.7.6" evidence="11"/>
<keyword evidence="5 11" id="KW-0808">Transferase</keyword>
<dbReference type="Gene3D" id="1.10.150.20">
    <property type="entry name" value="5' to 3' exonuclease, C-terminal subdomain"/>
    <property type="match status" value="1"/>
</dbReference>
<keyword evidence="15" id="KW-1185">Reference proteome</keyword>
<dbReference type="PANTHER" id="PTHR10102:SF0">
    <property type="entry name" value="DNA-DIRECTED RNA POLYMERASE, MITOCHONDRIAL"/>
    <property type="match status" value="1"/>
</dbReference>
<feature type="region of interest" description="Disordered" evidence="12">
    <location>
        <begin position="517"/>
        <end position="536"/>
    </location>
</feature>
<organism evidence="14 15">
    <name type="scientific">Lojkania enalia</name>
    <dbReference type="NCBI Taxonomy" id="147567"/>
    <lineage>
        <taxon>Eukaryota</taxon>
        <taxon>Fungi</taxon>
        <taxon>Dikarya</taxon>
        <taxon>Ascomycota</taxon>
        <taxon>Pezizomycotina</taxon>
        <taxon>Dothideomycetes</taxon>
        <taxon>Pleosporomycetidae</taxon>
        <taxon>Pleosporales</taxon>
        <taxon>Pleosporales incertae sedis</taxon>
        <taxon>Lojkania</taxon>
    </lineage>
</organism>
<dbReference type="SMART" id="SM01311">
    <property type="entry name" value="RPOL_N"/>
    <property type="match status" value="1"/>
</dbReference>
<reference evidence="15" key="1">
    <citation type="journal article" date="2020" name="Stud. Mycol.">
        <title>101 Dothideomycetes genomes: A test case for predicting lifestyles and emergence of pathogens.</title>
        <authorList>
            <person name="Haridas S."/>
            <person name="Albert R."/>
            <person name="Binder M."/>
            <person name="Bloem J."/>
            <person name="LaButti K."/>
            <person name="Salamov A."/>
            <person name="Andreopoulos B."/>
            <person name="Baker S."/>
            <person name="Barry K."/>
            <person name="Bills G."/>
            <person name="Bluhm B."/>
            <person name="Cannon C."/>
            <person name="Castanera R."/>
            <person name="Culley D."/>
            <person name="Daum C."/>
            <person name="Ezra D."/>
            <person name="Gonzalez J."/>
            <person name="Henrissat B."/>
            <person name="Kuo A."/>
            <person name="Liang C."/>
            <person name="Lipzen A."/>
            <person name="Lutzoni F."/>
            <person name="Magnuson J."/>
            <person name="Mondo S."/>
            <person name="Nolan M."/>
            <person name="Ohm R."/>
            <person name="Pangilinan J."/>
            <person name="Park H.-J."/>
            <person name="Ramirez L."/>
            <person name="Alfaro M."/>
            <person name="Sun H."/>
            <person name="Tritt A."/>
            <person name="Yoshinaga Y."/>
            <person name="Zwiers L.-H."/>
            <person name="Turgeon B."/>
            <person name="Goodwin S."/>
            <person name="Spatafora J."/>
            <person name="Crous P."/>
            <person name="Grigoriev I."/>
        </authorList>
    </citation>
    <scope>NUCLEOTIDE SEQUENCE [LARGE SCALE GENOMIC DNA]</scope>
    <source>
        <strain evidence="15">CBS 304.66</strain>
    </source>
</reference>
<accession>A0A9P4KJK6</accession>
<evidence type="ECO:0000256" key="10">
    <source>
        <dbReference type="ARBA" id="ARBA00048552"/>
    </source>
</evidence>
<dbReference type="GO" id="GO:0003899">
    <property type="term" value="F:DNA-directed RNA polymerase activity"/>
    <property type="evidence" value="ECO:0007669"/>
    <property type="project" value="UniProtKB-EC"/>
</dbReference>
<evidence type="ECO:0000256" key="7">
    <source>
        <dbReference type="ARBA" id="ARBA00022946"/>
    </source>
</evidence>
<comment type="function">
    <text evidence="1 11">DNA-dependent RNA polymerase catalyzes the transcription of DNA into RNA using the four ribonucleoside triphosphates as substrates.</text>
</comment>
<evidence type="ECO:0000256" key="3">
    <source>
        <dbReference type="ARBA" id="ARBA00009493"/>
    </source>
</evidence>
<protein>
    <recommendedName>
        <fullName evidence="11">DNA-directed RNA polymerase</fullName>
        <ecNumber evidence="11">2.7.7.6</ecNumber>
    </recommendedName>
</protein>
<dbReference type="GO" id="GO:0034245">
    <property type="term" value="C:mitochondrial DNA-directed RNA polymerase complex"/>
    <property type="evidence" value="ECO:0007669"/>
    <property type="project" value="TreeGrafter"/>
</dbReference>
<dbReference type="OrthoDB" id="276422at2759"/>
<dbReference type="FunFam" id="1.10.150.20:FF:000041">
    <property type="entry name" value="DNA-directed RNA polymerase"/>
    <property type="match status" value="1"/>
</dbReference>
<dbReference type="InterPro" id="IPR029262">
    <property type="entry name" value="RPOL_N"/>
</dbReference>
<dbReference type="Pfam" id="PF14700">
    <property type="entry name" value="RPOL_N"/>
    <property type="match status" value="1"/>
</dbReference>
<gene>
    <name evidence="14" type="ORF">CC78DRAFT_529716</name>
</gene>
<evidence type="ECO:0000256" key="11">
    <source>
        <dbReference type="RuleBase" id="RU003805"/>
    </source>
</evidence>
<feature type="region of interest" description="Disordered" evidence="12">
    <location>
        <begin position="41"/>
        <end position="60"/>
    </location>
</feature>
<evidence type="ECO:0000256" key="2">
    <source>
        <dbReference type="ARBA" id="ARBA00004173"/>
    </source>
</evidence>
<comment type="caution">
    <text evidence="14">The sequence shown here is derived from an EMBL/GenBank/DDBJ whole genome shotgun (WGS) entry which is preliminary data.</text>
</comment>
<dbReference type="Gene3D" id="1.10.1320.10">
    <property type="entry name" value="DNA-directed RNA polymerase, N-terminal domain"/>
    <property type="match status" value="1"/>
</dbReference>
<feature type="domain" description="DNA-directed RNA polymerase N-terminal" evidence="13">
    <location>
        <begin position="361"/>
        <end position="684"/>
    </location>
</feature>
<comment type="similarity">
    <text evidence="3 11">Belongs to the phage and mitochondrial RNA polymerase family.</text>
</comment>
<evidence type="ECO:0000256" key="5">
    <source>
        <dbReference type="ARBA" id="ARBA00022679"/>
    </source>
</evidence>
<name>A0A9P4KJK6_9PLEO</name>
<dbReference type="Gene3D" id="1.10.287.280">
    <property type="match status" value="1"/>
</dbReference>
<comment type="catalytic activity">
    <reaction evidence="10 11">
        <text>RNA(n) + a ribonucleoside 5'-triphosphate = RNA(n+1) + diphosphate</text>
        <dbReference type="Rhea" id="RHEA:21248"/>
        <dbReference type="Rhea" id="RHEA-COMP:14527"/>
        <dbReference type="Rhea" id="RHEA-COMP:17342"/>
        <dbReference type="ChEBI" id="CHEBI:33019"/>
        <dbReference type="ChEBI" id="CHEBI:61557"/>
        <dbReference type="ChEBI" id="CHEBI:140395"/>
        <dbReference type="EC" id="2.7.7.6"/>
    </reaction>
</comment>
<proteinExistence type="inferred from homology"/>
<dbReference type="Pfam" id="PF00940">
    <property type="entry name" value="RNA_pol"/>
    <property type="match status" value="1"/>
</dbReference>
<dbReference type="PROSITE" id="PS00900">
    <property type="entry name" value="RNA_POL_PHAGE_1"/>
    <property type="match status" value="1"/>
</dbReference>
<evidence type="ECO:0000313" key="14">
    <source>
        <dbReference type="EMBL" id="KAF2268720.1"/>
    </source>
</evidence>
<dbReference type="PROSITE" id="PS00489">
    <property type="entry name" value="RNA_POL_PHAGE_2"/>
    <property type="match status" value="1"/>
</dbReference>
<dbReference type="InterPro" id="IPR046950">
    <property type="entry name" value="DNA-dir_Rpol_C_phage-type"/>
</dbReference>
<dbReference type="FunFam" id="1.10.287.280:FF:000001">
    <property type="entry name" value="DNA-directed RNA polymerase"/>
    <property type="match status" value="1"/>
</dbReference>
<keyword evidence="7" id="KW-0809">Transit peptide</keyword>
<dbReference type="GO" id="GO:0001018">
    <property type="term" value="F:mitochondrial promoter sequence-specific DNA binding"/>
    <property type="evidence" value="ECO:0007669"/>
    <property type="project" value="TreeGrafter"/>
</dbReference>
<evidence type="ECO:0000256" key="9">
    <source>
        <dbReference type="ARBA" id="ARBA00023163"/>
    </source>
</evidence>
<dbReference type="InterPro" id="IPR043502">
    <property type="entry name" value="DNA/RNA_pol_sf"/>
</dbReference>
<keyword evidence="6 11" id="KW-0548">Nucleotidyltransferase</keyword>